<dbReference type="PANTHER" id="PTHR12048:SF0">
    <property type="entry name" value="CCAAT_ENHANCER-BINDING PROTEIN ZETA"/>
    <property type="match status" value="1"/>
</dbReference>
<reference evidence="4 5" key="1">
    <citation type="submission" date="2019-03" db="EMBL/GenBank/DDBJ databases">
        <title>First draft genome of Liparis tanakae, snailfish: a comprehensive survey of snailfish specific genes.</title>
        <authorList>
            <person name="Kim W."/>
            <person name="Song I."/>
            <person name="Jeong J.-H."/>
            <person name="Kim D."/>
            <person name="Kim S."/>
            <person name="Ryu S."/>
            <person name="Song J.Y."/>
            <person name="Lee S.K."/>
        </authorList>
    </citation>
    <scope>NUCLEOTIDE SEQUENCE [LARGE SCALE GENOMIC DNA]</scope>
    <source>
        <tissue evidence="4">Muscle</tissue>
    </source>
</reference>
<dbReference type="Pfam" id="PF03914">
    <property type="entry name" value="CBF"/>
    <property type="match status" value="1"/>
</dbReference>
<dbReference type="Proteomes" id="UP000314294">
    <property type="component" value="Unassembled WGS sequence"/>
</dbReference>
<evidence type="ECO:0000259" key="3">
    <source>
        <dbReference type="Pfam" id="PF03914"/>
    </source>
</evidence>
<feature type="compositionally biased region" description="Basic and acidic residues" evidence="2">
    <location>
        <begin position="101"/>
        <end position="147"/>
    </location>
</feature>
<feature type="region of interest" description="Disordered" evidence="2">
    <location>
        <begin position="66"/>
        <end position="151"/>
    </location>
</feature>
<dbReference type="AlphaFoldDB" id="A0A4Z2GKK6"/>
<feature type="region of interest" description="Disordered" evidence="2">
    <location>
        <begin position="501"/>
        <end position="532"/>
    </location>
</feature>
<evidence type="ECO:0000256" key="2">
    <source>
        <dbReference type="SAM" id="MobiDB-lite"/>
    </source>
</evidence>
<dbReference type="GO" id="GO:0005634">
    <property type="term" value="C:nucleus"/>
    <property type="evidence" value="ECO:0007669"/>
    <property type="project" value="TreeGrafter"/>
</dbReference>
<feature type="compositionally biased region" description="Acidic residues" evidence="2">
    <location>
        <begin position="66"/>
        <end position="83"/>
    </location>
</feature>
<feature type="domain" description="CCAAT-binding factor" evidence="3">
    <location>
        <begin position="1"/>
        <end position="202"/>
    </location>
</feature>
<organism evidence="4 5">
    <name type="scientific">Liparis tanakae</name>
    <name type="common">Tanaka's snailfish</name>
    <dbReference type="NCBI Taxonomy" id="230148"/>
    <lineage>
        <taxon>Eukaryota</taxon>
        <taxon>Metazoa</taxon>
        <taxon>Chordata</taxon>
        <taxon>Craniata</taxon>
        <taxon>Vertebrata</taxon>
        <taxon>Euteleostomi</taxon>
        <taxon>Actinopterygii</taxon>
        <taxon>Neopterygii</taxon>
        <taxon>Teleostei</taxon>
        <taxon>Neoteleostei</taxon>
        <taxon>Acanthomorphata</taxon>
        <taxon>Eupercaria</taxon>
        <taxon>Perciformes</taxon>
        <taxon>Cottioidei</taxon>
        <taxon>Cottales</taxon>
        <taxon>Liparidae</taxon>
        <taxon>Liparis</taxon>
    </lineage>
</organism>
<feature type="compositionally biased region" description="Acidic residues" evidence="2">
    <location>
        <begin position="392"/>
        <end position="413"/>
    </location>
</feature>
<evidence type="ECO:0000256" key="1">
    <source>
        <dbReference type="ARBA" id="ARBA00007797"/>
    </source>
</evidence>
<dbReference type="EMBL" id="SRLO01000507">
    <property type="protein sequence ID" value="TNN53721.1"/>
    <property type="molecule type" value="Genomic_DNA"/>
</dbReference>
<evidence type="ECO:0000313" key="4">
    <source>
        <dbReference type="EMBL" id="TNN53721.1"/>
    </source>
</evidence>
<name>A0A4Z2GKK6_9TELE</name>
<feature type="compositionally biased region" description="Acidic residues" evidence="2">
    <location>
        <begin position="350"/>
        <end position="385"/>
    </location>
</feature>
<proteinExistence type="inferred from homology"/>
<gene>
    <name evidence="4" type="primary">Cebpz</name>
    <name evidence="4" type="ORF">EYF80_036050</name>
</gene>
<protein>
    <submittedName>
        <fullName evidence="4">CCAAT/enhancer-binding protein zeta</fullName>
    </submittedName>
</protein>
<accession>A0A4Z2GKK6</accession>
<sequence length="532" mass="60018">MFLNLLYKSLKADIVLRRVKAFVKRLLQVSGEQSASFTCGALFLVSEVMKVKPGLRLLLLQDREGEEEEFKDLAEEDDDEEERFVDADKLEEGASATPEAAKPEKAKPEKAKPEKAKPEKAKPEKAKPEQAKPEEAKPEEAKPEEAKPAASWVHHQNLEGGKGAKSYDPLHRNPLYCGADHATLWELQRLSVHFHPSVSLFAKTLLEGGAVQYSGDPLQDFTLMRFLDRFVFRNPKQPKDGPLTPKQRFPLKTLPVNCEEFLSKEEHQIPVEDVFFHRFFKKQQQVKQLAGRRRHGDGDNESVQDVDDEEFELMLDSCEGDSYFTEMPVDNLDFAGNVKSKKKKKKSAEESEESDDSDVDDLDDEEVSLGSMDEEDFGDELEEEGGAFVDLGGDDDEEVPELEDDDDFSDEAVPDVAPRAKKGKRKSSEELGASDSKPGKKKKRKDSAMFASAEEFGSLLDENAGSKFDNIGLNAMANTDKAGLKQLKWEARRDDWMQDRDAKTMRRKKTAFNKKKTFGRGGGKTFVNRKRK</sequence>
<keyword evidence="5" id="KW-1185">Reference proteome</keyword>
<dbReference type="PANTHER" id="PTHR12048">
    <property type="entry name" value="CCAAT-BINDING FACTOR-RELATED"/>
    <property type="match status" value="1"/>
</dbReference>
<feature type="compositionally biased region" description="Basic residues" evidence="2">
    <location>
        <begin position="505"/>
        <end position="518"/>
    </location>
</feature>
<dbReference type="InterPro" id="IPR005612">
    <property type="entry name" value="CCAAT-binding_factor"/>
</dbReference>
<dbReference type="OrthoDB" id="28947at2759"/>
<evidence type="ECO:0000313" key="5">
    <source>
        <dbReference type="Proteomes" id="UP000314294"/>
    </source>
</evidence>
<comment type="caution">
    <text evidence="4">The sequence shown here is derived from an EMBL/GenBank/DDBJ whole genome shotgun (WGS) entry which is preliminary data.</text>
</comment>
<comment type="similarity">
    <text evidence="1">Belongs to the CBF/MAK21 family.</text>
</comment>
<feature type="region of interest" description="Disordered" evidence="2">
    <location>
        <begin position="338"/>
        <end position="449"/>
    </location>
</feature>
<dbReference type="InterPro" id="IPR040155">
    <property type="entry name" value="CEBPZ/Mak21-like"/>
</dbReference>